<feature type="domain" description="Myosin tail" evidence="12">
    <location>
        <begin position="2"/>
        <end position="174"/>
    </location>
</feature>
<feature type="coiled-coil region" evidence="11">
    <location>
        <begin position="6"/>
        <end position="174"/>
    </location>
</feature>
<keyword evidence="5" id="KW-0963">Cytoplasm</keyword>
<dbReference type="InterPro" id="IPR002928">
    <property type="entry name" value="Myosin_tail"/>
</dbReference>
<dbReference type="OrthoDB" id="2018427at2759"/>
<keyword evidence="8" id="KW-0505">Motor protein</keyword>
<accession>A0A1Y3AXF2</accession>
<dbReference type="EMBL" id="MUJZ01052755">
    <property type="protein sequence ID" value="OTF73190.1"/>
    <property type="molecule type" value="Genomic_DNA"/>
</dbReference>
<sequence>ISDERVQKLTIELKSTKDLLIEEQERLVKLETVKKSLEQEVRTLHVRIEEVEANALAGGKRVIAKLESRIRDVEIEVEEERRRHAETDKMLRKKDHRVKELLLQNEEDHKQIQLLQEMTDKLNEKVKVYKRQMQEQEGMSQQNLTRVRRFQRELEAAEDRADQAESNLSFIRAKHRSWVTTSQVPGGTRQVFTTQEETTNY</sequence>
<reference evidence="13 14" key="1">
    <citation type="submission" date="2017-03" db="EMBL/GenBank/DDBJ databases">
        <title>Genome Survey of Euroglyphus maynei.</title>
        <authorList>
            <person name="Arlian L.G."/>
            <person name="Morgan M.S."/>
            <person name="Rider S.D."/>
        </authorList>
    </citation>
    <scope>NUCLEOTIDE SEQUENCE [LARGE SCALE GENOMIC DNA]</scope>
    <source>
        <strain evidence="13">Arlian Lab</strain>
        <tissue evidence="13">Whole body</tissue>
    </source>
</reference>
<keyword evidence="4" id="KW-0787">Thick filament</keyword>
<comment type="similarity">
    <text evidence="2">Belongs to the paramyosin family.</text>
</comment>
<evidence type="ECO:0000256" key="11">
    <source>
        <dbReference type="SAM" id="Coils"/>
    </source>
</evidence>
<evidence type="ECO:0000256" key="10">
    <source>
        <dbReference type="ARBA" id="ARBA00049580"/>
    </source>
</evidence>
<dbReference type="Proteomes" id="UP000194236">
    <property type="component" value="Unassembled WGS sequence"/>
</dbReference>
<feature type="non-terminal residue" evidence="13">
    <location>
        <position position="1"/>
    </location>
</feature>
<keyword evidence="9" id="KW-0514">Muscle protein</keyword>
<evidence type="ECO:0000256" key="9">
    <source>
        <dbReference type="ARBA" id="ARBA00023179"/>
    </source>
</evidence>
<name>A0A1Y3AXF2_EURMA</name>
<evidence type="ECO:0000313" key="13">
    <source>
        <dbReference type="EMBL" id="OTF73190.1"/>
    </source>
</evidence>
<keyword evidence="7" id="KW-0518">Myosin</keyword>
<dbReference type="PANTHER" id="PTHR46349:SF6">
    <property type="entry name" value="MYOSIN-6-LIKE"/>
    <property type="match status" value="1"/>
</dbReference>
<comment type="subcellular location">
    <subcellularLocation>
        <location evidence="1">Cytoplasm</location>
        <location evidence="1">Myofibril</location>
    </subcellularLocation>
</comment>
<evidence type="ECO:0000256" key="3">
    <source>
        <dbReference type="ARBA" id="ARBA00018623"/>
    </source>
</evidence>
<comment type="function">
    <text evidence="10">Paramyosin is a major structural component of many thick filaments isolated from invertebrate muscles.</text>
</comment>
<dbReference type="GO" id="GO:0032982">
    <property type="term" value="C:myosin filament"/>
    <property type="evidence" value="ECO:0007669"/>
    <property type="project" value="UniProtKB-KW"/>
</dbReference>
<evidence type="ECO:0000256" key="8">
    <source>
        <dbReference type="ARBA" id="ARBA00023175"/>
    </source>
</evidence>
<evidence type="ECO:0000256" key="1">
    <source>
        <dbReference type="ARBA" id="ARBA00004657"/>
    </source>
</evidence>
<dbReference type="AlphaFoldDB" id="A0A1Y3AXF2"/>
<organism evidence="13 14">
    <name type="scientific">Euroglyphus maynei</name>
    <name type="common">Mayne's house dust mite</name>
    <dbReference type="NCBI Taxonomy" id="6958"/>
    <lineage>
        <taxon>Eukaryota</taxon>
        <taxon>Metazoa</taxon>
        <taxon>Ecdysozoa</taxon>
        <taxon>Arthropoda</taxon>
        <taxon>Chelicerata</taxon>
        <taxon>Arachnida</taxon>
        <taxon>Acari</taxon>
        <taxon>Acariformes</taxon>
        <taxon>Sarcoptiformes</taxon>
        <taxon>Astigmata</taxon>
        <taxon>Psoroptidia</taxon>
        <taxon>Analgoidea</taxon>
        <taxon>Pyroglyphidae</taxon>
        <taxon>Pyroglyphinae</taxon>
        <taxon>Euroglyphus</taxon>
    </lineage>
</organism>
<evidence type="ECO:0000256" key="5">
    <source>
        <dbReference type="ARBA" id="ARBA00022490"/>
    </source>
</evidence>
<evidence type="ECO:0000256" key="4">
    <source>
        <dbReference type="ARBA" id="ARBA00022433"/>
    </source>
</evidence>
<comment type="caution">
    <text evidence="13">The sequence shown here is derived from an EMBL/GenBank/DDBJ whole genome shotgun (WGS) entry which is preliminary data.</text>
</comment>
<evidence type="ECO:0000256" key="2">
    <source>
        <dbReference type="ARBA" id="ARBA00008447"/>
    </source>
</evidence>
<evidence type="ECO:0000313" key="14">
    <source>
        <dbReference type="Proteomes" id="UP000194236"/>
    </source>
</evidence>
<dbReference type="GO" id="GO:0016459">
    <property type="term" value="C:myosin complex"/>
    <property type="evidence" value="ECO:0007669"/>
    <property type="project" value="InterPro"/>
</dbReference>
<keyword evidence="6 11" id="KW-0175">Coiled coil</keyword>
<protein>
    <recommendedName>
        <fullName evidence="3">Paramyosin</fullName>
    </recommendedName>
</protein>
<keyword evidence="14" id="KW-1185">Reference proteome</keyword>
<dbReference type="GO" id="GO:0030016">
    <property type="term" value="C:myofibril"/>
    <property type="evidence" value="ECO:0007669"/>
    <property type="project" value="UniProtKB-SubCell"/>
</dbReference>
<evidence type="ECO:0000256" key="7">
    <source>
        <dbReference type="ARBA" id="ARBA00023123"/>
    </source>
</evidence>
<proteinExistence type="inferred from homology"/>
<evidence type="ECO:0000259" key="12">
    <source>
        <dbReference type="Pfam" id="PF01576"/>
    </source>
</evidence>
<dbReference type="PANTHER" id="PTHR46349">
    <property type="entry name" value="CINGULIN-LIKE PROTEIN 1-RELATED"/>
    <property type="match status" value="1"/>
</dbReference>
<gene>
    <name evidence="13" type="ORF">BLA29_010257</name>
</gene>
<dbReference type="Pfam" id="PF01576">
    <property type="entry name" value="Myosin_tail_1"/>
    <property type="match status" value="1"/>
</dbReference>
<evidence type="ECO:0000256" key="6">
    <source>
        <dbReference type="ARBA" id="ARBA00023054"/>
    </source>
</evidence>